<dbReference type="SUPFAM" id="SSF100950">
    <property type="entry name" value="NagB/RpiA/CoA transferase-like"/>
    <property type="match status" value="1"/>
</dbReference>
<accession>A0A173MDC1</accession>
<dbReference type="Gene3D" id="3.40.50.1360">
    <property type="match status" value="1"/>
</dbReference>
<evidence type="ECO:0000256" key="2">
    <source>
        <dbReference type="NCBIfam" id="TIGR00021"/>
    </source>
</evidence>
<reference evidence="4" key="1">
    <citation type="submission" date="2017-01" db="EMBL/GenBank/DDBJ databases">
        <authorList>
            <person name="Varghese N."/>
            <person name="Submissions S."/>
        </authorList>
    </citation>
    <scope>NUCLEOTIDE SEQUENCE [LARGE SCALE GENOMIC DNA]</scope>
    <source>
        <strain evidence="4">DSM 21054</strain>
    </source>
</reference>
<dbReference type="InterPro" id="IPR037171">
    <property type="entry name" value="NagB/RpiA_transferase-like"/>
</dbReference>
<sequence>MTKDVRKIAAQAACEWIQKGMTVGLGAGTTIAYLVEFLAVDRELAESLVFLSASAGTTRLLIDNALRVDDTAHHDQVDVYFDGCDQLDQRLYAWKSGGGIHTDEKILASMATDFILLADDSKLVDVLTLHFPLVLEVLPAAQQKVKSTIGKMFPGVELTFRLTAEGAPVLTARNNVLLEARFPVLPGLDELDRLKMLPGVVDHSLFYKMASKAIVASYGDVKVLQASRF</sequence>
<evidence type="ECO:0000256" key="1">
    <source>
        <dbReference type="ARBA" id="ARBA00023235"/>
    </source>
</evidence>
<proteinExistence type="predicted"/>
<dbReference type="Pfam" id="PF06026">
    <property type="entry name" value="Rib_5-P_isom_A"/>
    <property type="match status" value="1"/>
</dbReference>
<evidence type="ECO:0000313" key="3">
    <source>
        <dbReference type="EMBL" id="SIT20837.1"/>
    </source>
</evidence>
<dbReference type="Proteomes" id="UP000186917">
    <property type="component" value="Unassembled WGS sequence"/>
</dbReference>
<protein>
    <recommendedName>
        <fullName evidence="2">Ribose 5-phosphate isomerase A</fullName>
        <ecNumber evidence="2">5.3.1.6</ecNumber>
    </recommendedName>
</protein>
<dbReference type="AlphaFoldDB" id="A0A173MDC1"/>
<dbReference type="GO" id="GO:0004751">
    <property type="term" value="F:ribose-5-phosphate isomerase activity"/>
    <property type="evidence" value="ECO:0007669"/>
    <property type="project" value="UniProtKB-UniRule"/>
</dbReference>
<organism evidence="3 4">
    <name type="scientific">Filimonas lacunae</name>
    <dbReference type="NCBI Taxonomy" id="477680"/>
    <lineage>
        <taxon>Bacteria</taxon>
        <taxon>Pseudomonadati</taxon>
        <taxon>Bacteroidota</taxon>
        <taxon>Chitinophagia</taxon>
        <taxon>Chitinophagales</taxon>
        <taxon>Chitinophagaceae</taxon>
        <taxon>Filimonas</taxon>
    </lineage>
</organism>
<dbReference type="GO" id="GO:0009052">
    <property type="term" value="P:pentose-phosphate shunt, non-oxidative branch"/>
    <property type="evidence" value="ECO:0007669"/>
    <property type="project" value="InterPro"/>
</dbReference>
<dbReference type="GO" id="GO:0006014">
    <property type="term" value="P:D-ribose metabolic process"/>
    <property type="evidence" value="ECO:0007669"/>
    <property type="project" value="TreeGrafter"/>
</dbReference>
<dbReference type="GO" id="GO:0005829">
    <property type="term" value="C:cytosol"/>
    <property type="evidence" value="ECO:0007669"/>
    <property type="project" value="TreeGrafter"/>
</dbReference>
<dbReference type="CDD" id="cd01398">
    <property type="entry name" value="RPI_A"/>
    <property type="match status" value="1"/>
</dbReference>
<dbReference type="PANTHER" id="PTHR11934:SF0">
    <property type="entry name" value="RIBOSE-5-PHOSPHATE ISOMERASE"/>
    <property type="match status" value="1"/>
</dbReference>
<evidence type="ECO:0000313" key="4">
    <source>
        <dbReference type="Proteomes" id="UP000186917"/>
    </source>
</evidence>
<dbReference type="SUPFAM" id="SSF75445">
    <property type="entry name" value="D-ribose-5-phosphate isomerase (RpiA), lid domain"/>
    <property type="match status" value="1"/>
</dbReference>
<gene>
    <name evidence="3" type="ORF">SAMN05421788_10568</name>
</gene>
<dbReference type="EC" id="5.3.1.6" evidence="2"/>
<dbReference type="RefSeq" id="WP_076379925.1">
    <property type="nucleotide sequence ID" value="NZ_AP017422.1"/>
</dbReference>
<dbReference type="EMBL" id="FTOR01000005">
    <property type="protein sequence ID" value="SIT20837.1"/>
    <property type="molecule type" value="Genomic_DNA"/>
</dbReference>
<dbReference type="STRING" id="477680.SAMN05421788_10568"/>
<dbReference type="PANTHER" id="PTHR11934">
    <property type="entry name" value="RIBOSE-5-PHOSPHATE ISOMERASE"/>
    <property type="match status" value="1"/>
</dbReference>
<dbReference type="KEGG" id="fln:FLA_1486"/>
<keyword evidence="1 3" id="KW-0413">Isomerase</keyword>
<dbReference type="NCBIfam" id="TIGR00021">
    <property type="entry name" value="rpiA"/>
    <property type="match status" value="1"/>
</dbReference>
<name>A0A173MDC1_9BACT</name>
<dbReference type="OrthoDB" id="5870696at2"/>
<dbReference type="InterPro" id="IPR004788">
    <property type="entry name" value="Ribose5P_isomerase_type_A"/>
</dbReference>
<dbReference type="Gene3D" id="3.30.70.260">
    <property type="match status" value="1"/>
</dbReference>
<keyword evidence="4" id="KW-1185">Reference proteome</keyword>